<dbReference type="AlphaFoldDB" id="A0A059GCL3"/>
<reference evidence="2 3" key="1">
    <citation type="journal article" date="2014" name="Antonie Van Leeuwenhoek">
        <title>Hyphomonas beringensis sp. nov. and Hyphomonas chukchiensis sp. nov., isolated from surface seawater of the Bering Sea and Chukchi Sea.</title>
        <authorList>
            <person name="Li C."/>
            <person name="Lai Q."/>
            <person name="Li G."/>
            <person name="Dong C."/>
            <person name="Wang J."/>
            <person name="Liao Y."/>
            <person name="Shao Z."/>
        </authorList>
    </citation>
    <scope>NUCLEOTIDE SEQUENCE [LARGE SCALE GENOMIC DNA]</scope>
    <source>
        <strain evidence="2 3">SCH89</strain>
    </source>
</reference>
<proteinExistence type="predicted"/>
<keyword evidence="1" id="KW-0175">Coiled coil</keyword>
<evidence type="ECO:0000313" key="2">
    <source>
        <dbReference type="EMBL" id="KDA04320.1"/>
    </source>
</evidence>
<organism evidence="2 3">
    <name type="scientific">Hyphomonas oceanitis SCH89</name>
    <dbReference type="NCBI Taxonomy" id="1280953"/>
    <lineage>
        <taxon>Bacteria</taxon>
        <taxon>Pseudomonadati</taxon>
        <taxon>Pseudomonadota</taxon>
        <taxon>Alphaproteobacteria</taxon>
        <taxon>Hyphomonadales</taxon>
        <taxon>Hyphomonadaceae</taxon>
        <taxon>Hyphomonas</taxon>
    </lineage>
</organism>
<protein>
    <recommendedName>
        <fullName evidence="4">Pyrroline-5-carboxylate reductase</fullName>
    </recommendedName>
</protein>
<dbReference type="RefSeq" id="WP_035534686.1">
    <property type="nucleotide sequence ID" value="NZ_ARYL01000001.1"/>
</dbReference>
<accession>A0A059GCL3</accession>
<comment type="caution">
    <text evidence="2">The sequence shown here is derived from an EMBL/GenBank/DDBJ whole genome shotgun (WGS) entry which is preliminary data.</text>
</comment>
<evidence type="ECO:0000256" key="1">
    <source>
        <dbReference type="SAM" id="Coils"/>
    </source>
</evidence>
<name>A0A059GCL3_9PROT</name>
<feature type="coiled-coil region" evidence="1">
    <location>
        <begin position="52"/>
        <end position="79"/>
    </location>
</feature>
<keyword evidence="3" id="KW-1185">Reference proteome</keyword>
<gene>
    <name evidence="2" type="ORF">HOC_00505</name>
</gene>
<evidence type="ECO:0008006" key="4">
    <source>
        <dbReference type="Google" id="ProtNLM"/>
    </source>
</evidence>
<dbReference type="Proteomes" id="UP000024942">
    <property type="component" value="Unassembled WGS sequence"/>
</dbReference>
<sequence length="83" mass="8508">MANTNPLLDDIAGLMTGAMGAARAAGEEAKTAAQSRVRALIADMDLAGRDEVEALKALATAALERVEALEARVATLEADAKAK</sequence>
<dbReference type="Pfam" id="PF04380">
    <property type="entry name" value="BMFP"/>
    <property type="match status" value="1"/>
</dbReference>
<dbReference type="PATRIC" id="fig|1280953.3.peg.99"/>
<dbReference type="InterPro" id="IPR007475">
    <property type="entry name" value="UbiK"/>
</dbReference>
<dbReference type="STRING" id="1280953.HOC_00505"/>
<evidence type="ECO:0000313" key="3">
    <source>
        <dbReference type="Proteomes" id="UP000024942"/>
    </source>
</evidence>
<dbReference type="eggNOG" id="COG2960">
    <property type="taxonomic scope" value="Bacteria"/>
</dbReference>
<dbReference type="EMBL" id="ARYL01000001">
    <property type="protein sequence ID" value="KDA04320.1"/>
    <property type="molecule type" value="Genomic_DNA"/>
</dbReference>